<accession>A0A540VM13</accession>
<dbReference type="Pfam" id="PF13910">
    <property type="entry name" value="DUF4209"/>
    <property type="match status" value="1"/>
</dbReference>
<evidence type="ECO:0000313" key="3">
    <source>
        <dbReference type="Proteomes" id="UP000315400"/>
    </source>
</evidence>
<gene>
    <name evidence="2" type="ORF">FKY71_15920</name>
</gene>
<evidence type="ECO:0000313" key="2">
    <source>
        <dbReference type="EMBL" id="TQE97788.1"/>
    </source>
</evidence>
<reference evidence="2 3" key="1">
    <citation type="submission" date="2019-06" db="EMBL/GenBank/DDBJ databases">
        <title>Metagenome assembled Genome of Spiribacter salinus SL48-SHIP from the microbial mat of Salt Lake 48 (Novosibirsk region, Russia).</title>
        <authorList>
            <person name="Shipova A."/>
            <person name="Rozanov A.S."/>
            <person name="Bryanskaya A.V."/>
            <person name="Peltek S.E."/>
        </authorList>
    </citation>
    <scope>NUCLEOTIDE SEQUENCE [LARGE SCALE GENOMIC DNA]</scope>
    <source>
        <strain evidence="2">SL48-SHIP-2</strain>
    </source>
</reference>
<proteinExistence type="predicted"/>
<dbReference type="Proteomes" id="UP000315400">
    <property type="component" value="Unassembled WGS sequence"/>
</dbReference>
<dbReference type="AlphaFoldDB" id="A0A540VM13"/>
<dbReference type="InterPro" id="IPR025209">
    <property type="entry name" value="DUF4209"/>
</dbReference>
<organism evidence="2 3">
    <name type="scientific">Spiribacter salinus</name>
    <dbReference type="NCBI Taxonomy" id="1335746"/>
    <lineage>
        <taxon>Bacteria</taxon>
        <taxon>Pseudomonadati</taxon>
        <taxon>Pseudomonadota</taxon>
        <taxon>Gammaproteobacteria</taxon>
        <taxon>Chromatiales</taxon>
        <taxon>Ectothiorhodospiraceae</taxon>
        <taxon>Spiribacter</taxon>
    </lineage>
</organism>
<evidence type="ECO:0000259" key="1">
    <source>
        <dbReference type="Pfam" id="PF13910"/>
    </source>
</evidence>
<name>A0A540VM13_9GAMM</name>
<comment type="caution">
    <text evidence="2">The sequence shown here is derived from an EMBL/GenBank/DDBJ whole genome shotgun (WGS) entry which is preliminary data.</text>
</comment>
<feature type="domain" description="DUF4209" evidence="1">
    <location>
        <begin position="498"/>
        <end position="581"/>
    </location>
</feature>
<dbReference type="EMBL" id="VIFK01000299">
    <property type="protein sequence ID" value="TQE97788.1"/>
    <property type="molecule type" value="Genomic_DNA"/>
</dbReference>
<sequence>MNEQEMTRAVRDVLTGFDSEMRPIDENDVQSAIRKALPEDIKGVSLPREVSLESSGFAFCPDYNWDDWEDGGWNTYFGPETVWPNGDGTSRVSPSLSAVTEDDLDYWAQRSAAARHPVLAARYSSLCLDFSEPVCGRKFNYKIAQHYIDAAIDIADQKLHRYETDCFKILVRALSWAKKIGDSDRQRKLIQSMISFEHAVGENGKPGLWGYCFEEFVLDGKRTAADEDQVQTLVDDMERRLRETSADSKLDPWACKSAAHLLAKHYAQNNSHDDVRRVLIVHGEAFLKFSEGASAIQRHAWYEDVYHVYRSFGLNEEAQEMLGRLREAGKKTHEDMGVVEHRSEISKEDMDAYVGQFLKDSLEDSLVAYAAGFIHRRDAAIDEIKRLASSAPMVYMISRQLQDAEGRLIAKVGPLHDDIDGHVAVHISQLLQMAGIFMDAAITGIVDHFQPSAKDLAEFLFKCPLFADGRKGITELGLEHYMGGRDTEAIHLLIPEFEATIRRLIEVQGGVVVQPHRSGGFNYFPLDRLLRDPLVESAIGPDAALCLRVIMTDPRGLNLRNNICHALVGSDSFGRYVSNLVVNSMMLLSLVRPRENGSGSAG</sequence>
<protein>
    <submittedName>
        <fullName evidence="2">DUF4209 domain-containing protein</fullName>
    </submittedName>
</protein>